<reference evidence="1 2" key="1">
    <citation type="journal article" date="2021" name="MBio">
        <title>A New Model Trypanosomatid, Novymonas esmeraldas: Genomic Perception of Its 'Candidatus Pandoraea novymonadis' Endosymbiont.</title>
        <authorList>
            <person name="Zakharova A."/>
            <person name="Saura A."/>
            <person name="Butenko A."/>
            <person name="Podesvova L."/>
            <person name="Warmusova S."/>
            <person name="Kostygov A.Y."/>
            <person name="Nenarokova A."/>
            <person name="Lukes J."/>
            <person name="Opperdoes F.R."/>
            <person name="Yurchenko V."/>
        </authorList>
    </citation>
    <scope>NUCLEOTIDE SEQUENCE [LARGE SCALE GENOMIC DNA]</scope>
    <source>
        <strain evidence="1 2">E262AT.01</strain>
    </source>
</reference>
<comment type="caution">
    <text evidence="1">The sequence shown here is derived from an EMBL/GenBank/DDBJ whole genome shotgun (WGS) entry which is preliminary data.</text>
</comment>
<keyword evidence="2" id="KW-1185">Reference proteome</keyword>
<sequence>MSDVAGPRLAIPSEWVHSDLQKLRQRMEKDSVAAQLAVLDEHRRYIESQVGAVERRTTEQRARIAQLTQELQSLTSEIAPELALLEDGRRVVEGLRNQLHYQRSISKAHTPGTAAALVSTSDGSHVGTDARALEACPLSVHGLALAHGGVCSATPSRAAHAEAFLRRCAPLFQWSAEAQHVTPPFFFDEPCLLDRRTAAEAGGCHHASCPYWHRDQLAHVKMAVASCVSTLQCHSAVDEQLCAVARIASRLARQAHHADSVSVVCAAACAALQSLIVSGLHGRLLAGKQSACAMVCAPVMAARDARQAAPPRVALLRNAEELEQWRAVDQLRLSSPTPLSLSAAAVAHVRLRPSAVSWRCMLAAVEDVVSLRWLARLGVGLFPRSAELHLQYVLAVLESGAPAGEVVDVCLASCRTLSAQAAASVVAGLDCGQYATTVARHVACMLAYVLVRVSHTDAAAALALLSAVLSPDADGGVAALLLPMARQNLSLMMVALRRTGHLRRAELLPLAAVSDLALTLAPPDGANPPESGRDTLYAALTLAAAYRRDGFDAQLVGACDGALQLSVLRTFSYRLAYLERVVEKTVPQSPLSQGLVYGEYVDVVSQQQSVHAAAMVADELLRGDGVSCTLAVMLRGRLRAWGVPHLPDTSSVVTSFCELNGIAVADLADLSRIQAALERDGAVAAASPPVEWVCAYTLHALSLCGDGCDGGHSTVAAAVWARVSALPVEALAHDVDAAVAVFSILLQLCGESHSATDFRRTVHRCLVFFREVHLHCWSALETVSPPMIGLPHYLGLCIYEKVPLLLGAGAADTLAWRSVVLESAANLGVLHPLLTAE</sequence>
<gene>
    <name evidence="1" type="ORF">NESM_000821300</name>
</gene>
<proteinExistence type="predicted"/>
<evidence type="ECO:0000313" key="2">
    <source>
        <dbReference type="Proteomes" id="UP001430356"/>
    </source>
</evidence>
<organism evidence="1 2">
    <name type="scientific">Novymonas esmeraldas</name>
    <dbReference type="NCBI Taxonomy" id="1808958"/>
    <lineage>
        <taxon>Eukaryota</taxon>
        <taxon>Discoba</taxon>
        <taxon>Euglenozoa</taxon>
        <taxon>Kinetoplastea</taxon>
        <taxon>Metakinetoplastina</taxon>
        <taxon>Trypanosomatida</taxon>
        <taxon>Trypanosomatidae</taxon>
        <taxon>Novymonas</taxon>
    </lineage>
</organism>
<dbReference type="Proteomes" id="UP001430356">
    <property type="component" value="Unassembled WGS sequence"/>
</dbReference>
<dbReference type="AlphaFoldDB" id="A0AAW0F0A0"/>
<evidence type="ECO:0000313" key="1">
    <source>
        <dbReference type="EMBL" id="KAK7198584.1"/>
    </source>
</evidence>
<protein>
    <submittedName>
        <fullName evidence="1">Uncharacterized protein</fullName>
    </submittedName>
</protein>
<accession>A0AAW0F0A0</accession>
<dbReference type="EMBL" id="JAECZO010000160">
    <property type="protein sequence ID" value="KAK7198584.1"/>
    <property type="molecule type" value="Genomic_DNA"/>
</dbReference>
<name>A0AAW0F0A0_9TRYP</name>